<dbReference type="EMBL" id="JAHIBW010000016">
    <property type="protein sequence ID" value="KAG7303281.1"/>
    <property type="molecule type" value="Genomic_DNA"/>
</dbReference>
<evidence type="ECO:0000256" key="2">
    <source>
        <dbReference type="SAM" id="SignalP"/>
    </source>
</evidence>
<keyword evidence="2" id="KW-0732">Signal</keyword>
<organism evidence="3 4">
    <name type="scientific">Plutella xylostella</name>
    <name type="common">Diamondback moth</name>
    <name type="synonym">Plutella maculipennis</name>
    <dbReference type="NCBI Taxonomy" id="51655"/>
    <lineage>
        <taxon>Eukaryota</taxon>
        <taxon>Metazoa</taxon>
        <taxon>Ecdysozoa</taxon>
        <taxon>Arthropoda</taxon>
        <taxon>Hexapoda</taxon>
        <taxon>Insecta</taxon>
        <taxon>Pterygota</taxon>
        <taxon>Neoptera</taxon>
        <taxon>Endopterygota</taxon>
        <taxon>Lepidoptera</taxon>
        <taxon>Glossata</taxon>
        <taxon>Ditrysia</taxon>
        <taxon>Yponomeutoidea</taxon>
        <taxon>Plutellidae</taxon>
        <taxon>Plutella</taxon>
    </lineage>
</organism>
<protein>
    <submittedName>
        <fullName evidence="3">Uncharacterized protein</fullName>
    </submittedName>
</protein>
<reference evidence="3 4" key="1">
    <citation type="submission" date="2021-06" db="EMBL/GenBank/DDBJ databases">
        <title>A haploid diamondback moth (Plutella xylostella L.) genome assembly resolves 31 chromosomes and identifies a diamide resistance mutation.</title>
        <authorList>
            <person name="Ward C.M."/>
            <person name="Perry K.D."/>
            <person name="Baker G."/>
            <person name="Powis K."/>
            <person name="Heckel D.G."/>
            <person name="Baxter S.W."/>
        </authorList>
    </citation>
    <scope>NUCLEOTIDE SEQUENCE [LARGE SCALE GENOMIC DNA]</scope>
    <source>
        <strain evidence="3 4">LV</strain>
        <tissue evidence="3">Single pupa</tissue>
    </source>
</reference>
<evidence type="ECO:0000313" key="4">
    <source>
        <dbReference type="Proteomes" id="UP000823941"/>
    </source>
</evidence>
<feature type="region of interest" description="Disordered" evidence="1">
    <location>
        <begin position="59"/>
        <end position="110"/>
    </location>
</feature>
<feature type="chain" id="PRO_5045874877" evidence="2">
    <location>
        <begin position="20"/>
        <end position="231"/>
    </location>
</feature>
<gene>
    <name evidence="3" type="ORF">JYU34_011757</name>
</gene>
<evidence type="ECO:0000313" key="3">
    <source>
        <dbReference type="EMBL" id="KAG7303281.1"/>
    </source>
</evidence>
<keyword evidence="4" id="KW-1185">Reference proteome</keyword>
<feature type="signal peptide" evidence="2">
    <location>
        <begin position="1"/>
        <end position="19"/>
    </location>
</feature>
<name>A0ABQ7QDH5_PLUXY</name>
<dbReference type="Proteomes" id="UP000823941">
    <property type="component" value="Chromosome 16"/>
</dbReference>
<proteinExistence type="predicted"/>
<accession>A0ABQ7QDH5</accession>
<comment type="caution">
    <text evidence="3">The sequence shown here is derived from an EMBL/GenBank/DDBJ whole genome shotgun (WGS) entry which is preliminary data.</text>
</comment>
<sequence length="231" mass="27464">MKFLFTLLLPCLVVSTAVARRIPSPYERYEGDKAQVTRWGYQQHHNNGGSYKYEMQTKVESPKEEMKPKKEEMMCEERPKEESKPKSEEMEKKSEMKHVEPKEEKPKSEDYYTYEGEKKYEGKYEHESHKYEEPKYEPIYRKVEVTGHEDKYDEKKESHGLKYVKYDKYEPLILGRFGLGFDKRTASSTGLQQPLTVDYELVVVGRDYWGRCRSVYKDPAGDYIFCVPVRQ</sequence>
<evidence type="ECO:0000256" key="1">
    <source>
        <dbReference type="SAM" id="MobiDB-lite"/>
    </source>
</evidence>